<dbReference type="Proteomes" id="UP000002051">
    <property type="component" value="Chromosome 2"/>
</dbReference>
<protein>
    <submittedName>
        <fullName evidence="1">Transmembrane protein, putative</fullName>
    </submittedName>
</protein>
<evidence type="ECO:0000313" key="1">
    <source>
        <dbReference type="EMBL" id="AES66315.1"/>
    </source>
</evidence>
<keyword evidence="3" id="KW-1185">Reference proteome</keyword>
<dbReference type="PaxDb" id="3880-AES66315"/>
<name>G7IQV6_MEDTR</name>
<keyword evidence="1" id="KW-0812">Transmembrane</keyword>
<accession>G7IQV6</accession>
<dbReference type="HOGENOM" id="CLU_2641809_0_0_1"/>
<proteinExistence type="predicted"/>
<gene>
    <name evidence="1" type="ordered locus">MTR_2g065740</name>
</gene>
<sequence>MVSRNNINDVSIRFASKQRYLYTHVGKKKNITHITFPFLSPITPVSSLSLIPLLPFLFPSFPKSTNFITKSIILKNN</sequence>
<keyword evidence="1" id="KW-0472">Membrane</keyword>
<dbReference type="EnsemblPlants" id="AES66315">
    <property type="protein sequence ID" value="AES66315"/>
    <property type="gene ID" value="MTR_2g065740"/>
</dbReference>
<reference evidence="2" key="3">
    <citation type="submission" date="2015-04" db="UniProtKB">
        <authorList>
            <consortium name="EnsemblPlants"/>
        </authorList>
    </citation>
    <scope>IDENTIFICATION</scope>
    <source>
        <strain evidence="2">cv. Jemalong A17</strain>
    </source>
</reference>
<evidence type="ECO:0000313" key="2">
    <source>
        <dbReference type="EnsemblPlants" id="AES66315"/>
    </source>
</evidence>
<organism evidence="1 3">
    <name type="scientific">Medicago truncatula</name>
    <name type="common">Barrel medic</name>
    <name type="synonym">Medicago tribuloides</name>
    <dbReference type="NCBI Taxonomy" id="3880"/>
    <lineage>
        <taxon>Eukaryota</taxon>
        <taxon>Viridiplantae</taxon>
        <taxon>Streptophyta</taxon>
        <taxon>Embryophyta</taxon>
        <taxon>Tracheophyta</taxon>
        <taxon>Spermatophyta</taxon>
        <taxon>Magnoliopsida</taxon>
        <taxon>eudicotyledons</taxon>
        <taxon>Gunneridae</taxon>
        <taxon>Pentapetalae</taxon>
        <taxon>rosids</taxon>
        <taxon>fabids</taxon>
        <taxon>Fabales</taxon>
        <taxon>Fabaceae</taxon>
        <taxon>Papilionoideae</taxon>
        <taxon>50 kb inversion clade</taxon>
        <taxon>NPAAA clade</taxon>
        <taxon>Hologalegina</taxon>
        <taxon>IRL clade</taxon>
        <taxon>Trifolieae</taxon>
        <taxon>Medicago</taxon>
    </lineage>
</organism>
<reference evidence="1 3" key="2">
    <citation type="journal article" date="2014" name="BMC Genomics">
        <title>An improved genome release (version Mt4.0) for the model legume Medicago truncatula.</title>
        <authorList>
            <person name="Tang H."/>
            <person name="Krishnakumar V."/>
            <person name="Bidwell S."/>
            <person name="Rosen B."/>
            <person name="Chan A."/>
            <person name="Zhou S."/>
            <person name="Gentzbittel L."/>
            <person name="Childs K.L."/>
            <person name="Yandell M."/>
            <person name="Gundlach H."/>
            <person name="Mayer K.F."/>
            <person name="Schwartz D.C."/>
            <person name="Town C.D."/>
        </authorList>
    </citation>
    <scope>GENOME REANNOTATION</scope>
    <source>
        <strain evidence="2 3">cv. Jemalong A17</strain>
    </source>
</reference>
<evidence type="ECO:0000313" key="3">
    <source>
        <dbReference type="Proteomes" id="UP000002051"/>
    </source>
</evidence>
<dbReference type="EMBL" id="CM001218">
    <property type="protein sequence ID" value="AES66315.1"/>
    <property type="molecule type" value="Genomic_DNA"/>
</dbReference>
<reference evidence="1 3" key="1">
    <citation type="journal article" date="2011" name="Nature">
        <title>The Medicago genome provides insight into the evolution of rhizobial symbioses.</title>
        <authorList>
            <person name="Young N.D."/>
            <person name="Debelle F."/>
            <person name="Oldroyd G.E."/>
            <person name="Geurts R."/>
            <person name="Cannon S.B."/>
            <person name="Udvardi M.K."/>
            <person name="Benedito V.A."/>
            <person name="Mayer K.F."/>
            <person name="Gouzy J."/>
            <person name="Schoof H."/>
            <person name="Van de Peer Y."/>
            <person name="Proost S."/>
            <person name="Cook D.R."/>
            <person name="Meyers B.C."/>
            <person name="Spannagl M."/>
            <person name="Cheung F."/>
            <person name="De Mita S."/>
            <person name="Krishnakumar V."/>
            <person name="Gundlach H."/>
            <person name="Zhou S."/>
            <person name="Mudge J."/>
            <person name="Bharti A.K."/>
            <person name="Murray J.D."/>
            <person name="Naoumkina M.A."/>
            <person name="Rosen B."/>
            <person name="Silverstein K.A."/>
            <person name="Tang H."/>
            <person name="Rombauts S."/>
            <person name="Zhao P.X."/>
            <person name="Zhou P."/>
            <person name="Barbe V."/>
            <person name="Bardou P."/>
            <person name="Bechner M."/>
            <person name="Bellec A."/>
            <person name="Berger A."/>
            <person name="Berges H."/>
            <person name="Bidwell S."/>
            <person name="Bisseling T."/>
            <person name="Choisne N."/>
            <person name="Couloux A."/>
            <person name="Denny R."/>
            <person name="Deshpande S."/>
            <person name="Dai X."/>
            <person name="Doyle J.J."/>
            <person name="Dudez A.M."/>
            <person name="Farmer A.D."/>
            <person name="Fouteau S."/>
            <person name="Franken C."/>
            <person name="Gibelin C."/>
            <person name="Gish J."/>
            <person name="Goldstein S."/>
            <person name="Gonzalez A.J."/>
            <person name="Green P.J."/>
            <person name="Hallab A."/>
            <person name="Hartog M."/>
            <person name="Hua A."/>
            <person name="Humphray S.J."/>
            <person name="Jeong D.H."/>
            <person name="Jing Y."/>
            <person name="Jocker A."/>
            <person name="Kenton S.M."/>
            <person name="Kim D.J."/>
            <person name="Klee K."/>
            <person name="Lai H."/>
            <person name="Lang C."/>
            <person name="Lin S."/>
            <person name="Macmil S.L."/>
            <person name="Magdelenat G."/>
            <person name="Matthews L."/>
            <person name="McCorrison J."/>
            <person name="Monaghan E.L."/>
            <person name="Mun J.H."/>
            <person name="Najar F.Z."/>
            <person name="Nicholson C."/>
            <person name="Noirot C."/>
            <person name="O'Bleness M."/>
            <person name="Paule C.R."/>
            <person name="Poulain J."/>
            <person name="Prion F."/>
            <person name="Qin B."/>
            <person name="Qu C."/>
            <person name="Retzel E.F."/>
            <person name="Riddle C."/>
            <person name="Sallet E."/>
            <person name="Samain S."/>
            <person name="Samson N."/>
            <person name="Sanders I."/>
            <person name="Saurat O."/>
            <person name="Scarpelli C."/>
            <person name="Schiex T."/>
            <person name="Segurens B."/>
            <person name="Severin A.J."/>
            <person name="Sherrier D.J."/>
            <person name="Shi R."/>
            <person name="Sims S."/>
            <person name="Singer S.R."/>
            <person name="Sinharoy S."/>
            <person name="Sterck L."/>
            <person name="Viollet A."/>
            <person name="Wang B.B."/>
            <person name="Wang K."/>
            <person name="Wang M."/>
            <person name="Wang X."/>
            <person name="Warfsmann J."/>
            <person name="Weissenbach J."/>
            <person name="White D.D."/>
            <person name="White J.D."/>
            <person name="Wiley G.B."/>
            <person name="Wincker P."/>
            <person name="Xing Y."/>
            <person name="Yang L."/>
            <person name="Yao Z."/>
            <person name="Ying F."/>
            <person name="Zhai J."/>
            <person name="Zhou L."/>
            <person name="Zuber A."/>
            <person name="Denarie J."/>
            <person name="Dixon R.A."/>
            <person name="May G.D."/>
            <person name="Schwartz D.C."/>
            <person name="Rogers J."/>
            <person name="Quetier F."/>
            <person name="Town C.D."/>
            <person name="Roe B.A."/>
        </authorList>
    </citation>
    <scope>NUCLEOTIDE SEQUENCE [LARGE SCALE GENOMIC DNA]</scope>
    <source>
        <strain evidence="1">A17</strain>
        <strain evidence="2 3">cv. Jemalong A17</strain>
    </source>
</reference>
<dbReference type="AlphaFoldDB" id="G7IQV6"/>